<evidence type="ECO:0000256" key="6">
    <source>
        <dbReference type="ARBA" id="ARBA00022989"/>
    </source>
</evidence>
<evidence type="ECO:0000256" key="5">
    <source>
        <dbReference type="ARBA" id="ARBA00022833"/>
    </source>
</evidence>
<keyword evidence="11" id="KW-1185">Reference proteome</keyword>
<evidence type="ECO:0000256" key="3">
    <source>
        <dbReference type="ARBA" id="ARBA00022723"/>
    </source>
</evidence>
<feature type="domain" description="RING-CH-type" evidence="9">
    <location>
        <begin position="65"/>
        <end position="140"/>
    </location>
</feature>
<evidence type="ECO:0000259" key="9">
    <source>
        <dbReference type="PROSITE" id="PS51292"/>
    </source>
</evidence>
<keyword evidence="5" id="KW-0862">Zinc</keyword>
<feature type="region of interest" description="Disordered" evidence="8">
    <location>
        <begin position="443"/>
        <end position="464"/>
    </location>
</feature>
<name>A0A9Q9ATE5_9PEZI</name>
<gene>
    <name evidence="10" type="ORF">Slin15195_G087960</name>
</gene>
<feature type="region of interest" description="Disordered" evidence="8">
    <location>
        <begin position="323"/>
        <end position="351"/>
    </location>
</feature>
<keyword evidence="3" id="KW-0479">Metal-binding</keyword>
<dbReference type="EMBL" id="CP099424">
    <property type="protein sequence ID" value="USW55477.1"/>
    <property type="molecule type" value="Genomic_DNA"/>
</dbReference>
<accession>A0A9Q9ATE5</accession>
<sequence length="593" mass="65993">MASLPARQPSQQRASASEQSQAPTSEARESLSQARSQSEDSRTIFVQKPEDESQRQDVEPQPDVGDEDDLKKCWICMSDESEDTPETSQWRDPCPCALVAHEDCLLDWIADIEASKDARNRGLTAPRIECPQCKAEIQLSRPRDYLVEAVKGLDRLGNRAVIPVSGLALTSAMVQLSQTVGVHTIYALFGAEDGDRLLEPFWRITTQPYIEVYAGEPDKVWELLSHTLLDRLSHWRLIVGLPLIAPVLVLSRTSLADSVLPVLPIVFFATQAHSPGQALEFGTWPPSASFAYAVLPYVRGLYNAYYKRVWSERERQWLEAVKPRVSQQNEEDAARDNGQHPAENPGGGENIFEVRIDHDVWGDDWEEEEERLVQQAADRQPAAQPDAPRPDEAQLPEAGGADQHNVELRGQEDAPQRLLPEIGGFPRNEAAPAPVIRDGRVARQPGQQRDDGQQAGAAAPQNAANVQNVERRLSFSPTGIAETFLGALFFPTIAGLSGEALKLILPYTWTNEPSVITSTSKAMFGQSVTTSRYAWARGFFQKKWARSLVGGCLFVVCKDAIMLYVRWKAAQLHKRRRVVDVDRSKGRGSFRSE</sequence>
<evidence type="ECO:0000256" key="2">
    <source>
        <dbReference type="ARBA" id="ARBA00022692"/>
    </source>
</evidence>
<evidence type="ECO:0000256" key="7">
    <source>
        <dbReference type="ARBA" id="ARBA00023136"/>
    </source>
</evidence>
<feature type="compositionally biased region" description="Basic and acidic residues" evidence="8">
    <location>
        <begin position="37"/>
        <end position="58"/>
    </location>
</feature>
<dbReference type="PROSITE" id="PS51292">
    <property type="entry name" value="ZF_RING_CH"/>
    <property type="match status" value="1"/>
</dbReference>
<dbReference type="Gene3D" id="3.30.40.10">
    <property type="entry name" value="Zinc/RING finger domain, C3HC4 (zinc finger)"/>
    <property type="match status" value="1"/>
</dbReference>
<feature type="region of interest" description="Disordered" evidence="8">
    <location>
        <begin position="1"/>
        <end position="66"/>
    </location>
</feature>
<feature type="region of interest" description="Disordered" evidence="8">
    <location>
        <begin position="367"/>
        <end position="398"/>
    </location>
</feature>
<keyword evidence="6" id="KW-1133">Transmembrane helix</keyword>
<feature type="compositionally biased region" description="Low complexity" evidence="8">
    <location>
        <begin position="374"/>
        <end position="386"/>
    </location>
</feature>
<dbReference type="InterPro" id="IPR011016">
    <property type="entry name" value="Znf_RING-CH"/>
</dbReference>
<evidence type="ECO:0000313" key="10">
    <source>
        <dbReference type="EMBL" id="USW55477.1"/>
    </source>
</evidence>
<reference evidence="10" key="1">
    <citation type="submission" date="2022-06" db="EMBL/GenBank/DDBJ databases">
        <title>Complete genome sequences of two strains of the flax pathogen Septoria linicola.</title>
        <authorList>
            <person name="Lapalu N."/>
            <person name="Simon A."/>
            <person name="Demenou B."/>
            <person name="Paumier D."/>
            <person name="Guillot M.-P."/>
            <person name="Gout L."/>
            <person name="Valade R."/>
        </authorList>
    </citation>
    <scope>NUCLEOTIDE SEQUENCE</scope>
    <source>
        <strain evidence="10">SE15195</strain>
    </source>
</reference>
<dbReference type="SUPFAM" id="SSF57850">
    <property type="entry name" value="RING/U-box"/>
    <property type="match status" value="1"/>
</dbReference>
<keyword evidence="2" id="KW-0812">Transmembrane</keyword>
<evidence type="ECO:0000313" key="11">
    <source>
        <dbReference type="Proteomes" id="UP001056384"/>
    </source>
</evidence>
<dbReference type="Proteomes" id="UP001056384">
    <property type="component" value="Chromosome 7"/>
</dbReference>
<comment type="subcellular location">
    <subcellularLocation>
        <location evidence="1">Membrane</location>
        <topology evidence="1">Multi-pass membrane protein</topology>
    </subcellularLocation>
</comment>
<dbReference type="InterPro" id="IPR013083">
    <property type="entry name" value="Znf_RING/FYVE/PHD"/>
</dbReference>
<dbReference type="AlphaFoldDB" id="A0A9Q9ATE5"/>
<dbReference type="PANTHER" id="PTHR46283">
    <property type="entry name" value="E3 UBIQUITIN-PROTEIN LIGASE MARCH5"/>
    <property type="match status" value="1"/>
</dbReference>
<dbReference type="GO" id="GO:0016020">
    <property type="term" value="C:membrane"/>
    <property type="evidence" value="ECO:0007669"/>
    <property type="project" value="UniProtKB-SubCell"/>
</dbReference>
<feature type="compositionally biased region" description="Low complexity" evidence="8">
    <location>
        <begin position="1"/>
        <end position="23"/>
    </location>
</feature>
<evidence type="ECO:0000256" key="8">
    <source>
        <dbReference type="SAM" id="MobiDB-lite"/>
    </source>
</evidence>
<evidence type="ECO:0000256" key="1">
    <source>
        <dbReference type="ARBA" id="ARBA00004141"/>
    </source>
</evidence>
<protein>
    <submittedName>
        <fullName evidence="10">Zinc finger, RING-CH-type, Zinc finger, RING/FYVE/PHD-type, FANCL domain-containing protein</fullName>
    </submittedName>
</protein>
<feature type="region of interest" description="Disordered" evidence="8">
    <location>
        <begin position="418"/>
        <end position="437"/>
    </location>
</feature>
<organism evidence="10 11">
    <name type="scientific">Septoria linicola</name>
    <dbReference type="NCBI Taxonomy" id="215465"/>
    <lineage>
        <taxon>Eukaryota</taxon>
        <taxon>Fungi</taxon>
        <taxon>Dikarya</taxon>
        <taxon>Ascomycota</taxon>
        <taxon>Pezizomycotina</taxon>
        <taxon>Dothideomycetes</taxon>
        <taxon>Dothideomycetidae</taxon>
        <taxon>Mycosphaerellales</taxon>
        <taxon>Mycosphaerellaceae</taxon>
        <taxon>Septoria</taxon>
    </lineage>
</organism>
<keyword evidence="7" id="KW-0472">Membrane</keyword>
<evidence type="ECO:0000256" key="4">
    <source>
        <dbReference type="ARBA" id="ARBA00022771"/>
    </source>
</evidence>
<proteinExistence type="predicted"/>
<dbReference type="GO" id="GO:0008270">
    <property type="term" value="F:zinc ion binding"/>
    <property type="evidence" value="ECO:0007669"/>
    <property type="project" value="UniProtKB-KW"/>
</dbReference>
<keyword evidence="4" id="KW-0863">Zinc-finger</keyword>